<evidence type="ECO:0000313" key="8">
    <source>
        <dbReference type="Proteomes" id="UP000258928"/>
    </source>
</evidence>
<evidence type="ECO:0000256" key="1">
    <source>
        <dbReference type="ARBA" id="ARBA00022475"/>
    </source>
</evidence>
<keyword evidence="4 5" id="KW-0472">Membrane</keyword>
<dbReference type="AlphaFoldDB" id="A0ABD7P9D5"/>
<accession>A0ABD7P9D5</accession>
<feature type="transmembrane region" description="Helical" evidence="5">
    <location>
        <begin position="251"/>
        <end position="273"/>
    </location>
</feature>
<dbReference type="SUPFAM" id="SSF103473">
    <property type="entry name" value="MFS general substrate transporter"/>
    <property type="match status" value="1"/>
</dbReference>
<dbReference type="PANTHER" id="PTHR23531">
    <property type="entry name" value="QUINOLENE RESISTANCE PROTEIN NORA"/>
    <property type="match status" value="1"/>
</dbReference>
<dbReference type="InterPro" id="IPR052714">
    <property type="entry name" value="MFS_Exporter"/>
</dbReference>
<dbReference type="InterPro" id="IPR020846">
    <property type="entry name" value="MFS_dom"/>
</dbReference>
<dbReference type="Pfam" id="PF07690">
    <property type="entry name" value="MFS_1"/>
    <property type="match status" value="1"/>
</dbReference>
<evidence type="ECO:0000259" key="6">
    <source>
        <dbReference type="PROSITE" id="PS50850"/>
    </source>
</evidence>
<keyword evidence="3 5" id="KW-1133">Transmembrane helix</keyword>
<feature type="transmembrane region" description="Helical" evidence="5">
    <location>
        <begin position="224"/>
        <end position="245"/>
    </location>
</feature>
<feature type="transmembrane region" description="Helical" evidence="5">
    <location>
        <begin position="59"/>
        <end position="80"/>
    </location>
</feature>
<comment type="caution">
    <text evidence="7">The sequence shown here is derived from an EMBL/GenBank/DDBJ whole genome shotgun (WGS) entry which is preliminary data.</text>
</comment>
<dbReference type="Gene3D" id="1.20.1250.20">
    <property type="entry name" value="MFS general substrate transporter like domains"/>
    <property type="match status" value="1"/>
</dbReference>
<gene>
    <name evidence="7" type="primary">yfcJ_2</name>
    <name evidence="7" type="ORF">SAMEA3729809_03945</name>
</gene>
<protein>
    <submittedName>
        <fullName evidence="7">Transporter</fullName>
    </submittedName>
</protein>
<dbReference type="PANTHER" id="PTHR23531:SF1">
    <property type="entry name" value="QUINOLENE RESISTANCE PROTEIN NORA"/>
    <property type="match status" value="1"/>
</dbReference>
<dbReference type="EMBL" id="UKAS01000013">
    <property type="protein sequence ID" value="SXF96992.1"/>
    <property type="molecule type" value="Genomic_DNA"/>
</dbReference>
<name>A0ABD7P9D5_KLEVA</name>
<feature type="transmembrane region" description="Helical" evidence="5">
    <location>
        <begin position="132"/>
        <end position="153"/>
    </location>
</feature>
<feature type="transmembrane region" description="Helical" evidence="5">
    <location>
        <begin position="101"/>
        <end position="126"/>
    </location>
</feature>
<dbReference type="Proteomes" id="UP000258928">
    <property type="component" value="Unassembled WGS sequence"/>
</dbReference>
<evidence type="ECO:0000256" key="5">
    <source>
        <dbReference type="SAM" id="Phobius"/>
    </source>
</evidence>
<evidence type="ECO:0000256" key="3">
    <source>
        <dbReference type="ARBA" id="ARBA00022989"/>
    </source>
</evidence>
<keyword evidence="2 5" id="KW-0812">Transmembrane</keyword>
<evidence type="ECO:0000256" key="4">
    <source>
        <dbReference type="ARBA" id="ARBA00023136"/>
    </source>
</evidence>
<reference evidence="7 8" key="1">
    <citation type="submission" date="2018-08" db="EMBL/GenBank/DDBJ databases">
        <authorList>
            <consortium name="Pathogen Informatics"/>
        </authorList>
    </citation>
    <scope>NUCLEOTIDE SEQUENCE [LARGE SCALE GENOMIC DNA]</scope>
    <source>
        <strain evidence="7 8">EuSCAPE_TR218</strain>
    </source>
</reference>
<feature type="domain" description="Major facilitator superfamily (MFS) profile" evidence="6">
    <location>
        <begin position="92"/>
        <end position="279"/>
    </location>
</feature>
<dbReference type="InterPro" id="IPR011701">
    <property type="entry name" value="MFS"/>
</dbReference>
<evidence type="ECO:0000313" key="7">
    <source>
        <dbReference type="EMBL" id="SXF96992.1"/>
    </source>
</evidence>
<proteinExistence type="predicted"/>
<organism evidence="7 8">
    <name type="scientific">Klebsiella variicola</name>
    <dbReference type="NCBI Taxonomy" id="244366"/>
    <lineage>
        <taxon>Bacteria</taxon>
        <taxon>Pseudomonadati</taxon>
        <taxon>Pseudomonadota</taxon>
        <taxon>Gammaproteobacteria</taxon>
        <taxon>Enterobacterales</taxon>
        <taxon>Enterobacteriaceae</taxon>
        <taxon>Klebsiella/Raoultella group</taxon>
        <taxon>Klebsiella</taxon>
        <taxon>Klebsiella pneumoniae complex</taxon>
    </lineage>
</organism>
<feature type="transmembrane region" description="Helical" evidence="5">
    <location>
        <begin position="165"/>
        <end position="184"/>
    </location>
</feature>
<feature type="transmembrane region" description="Helical" evidence="5">
    <location>
        <begin position="190"/>
        <end position="212"/>
    </location>
</feature>
<evidence type="ECO:0000256" key="2">
    <source>
        <dbReference type="ARBA" id="ARBA00022692"/>
    </source>
</evidence>
<keyword evidence="1" id="KW-1003">Cell membrane</keyword>
<sequence>MGRILLGIGESLLLTGNLTWAMGVTGREWAGRVISWNGMATYGALAVGAPLGMMIYNNYGIVIAGLIMLLLPGCAKLFVLRIPESNIVAGQSVSLKQLIPLIWQLGVGLLLQGIGFAVLSTFTVLLFKEQQWQLSGFALTAFGFSFIAARLFCGHLPDKGDCIRVARISLLVEFSGLLLIAVAWHPSVALLGAALTGLGCSLIFPSLGVYLVHQVDTSSRGTALGGFSAFQDVAYGAAGPILGLMAPHAGYRAVFLVAACCALSGVIILRLLLQMKKNH</sequence>
<dbReference type="PROSITE" id="PS50850">
    <property type="entry name" value="MFS"/>
    <property type="match status" value="1"/>
</dbReference>
<dbReference type="InterPro" id="IPR036259">
    <property type="entry name" value="MFS_trans_sf"/>
</dbReference>